<gene>
    <name evidence="2" type="ORF">QVH07_15890</name>
</gene>
<name>A0ABT7YGI7_9BACT</name>
<keyword evidence="3" id="KW-1185">Reference proteome</keyword>
<proteinExistence type="predicted"/>
<feature type="signal peptide" evidence="1">
    <location>
        <begin position="1"/>
        <end position="19"/>
    </location>
</feature>
<feature type="chain" id="PRO_5046195003" evidence="1">
    <location>
        <begin position="20"/>
        <end position="411"/>
    </location>
</feature>
<dbReference type="Proteomes" id="UP001171916">
    <property type="component" value="Unassembled WGS sequence"/>
</dbReference>
<organism evidence="2 3">
    <name type="scientific">Algoriphagus sediminis</name>
    <dbReference type="NCBI Taxonomy" id="3057113"/>
    <lineage>
        <taxon>Bacteria</taxon>
        <taxon>Pseudomonadati</taxon>
        <taxon>Bacteroidota</taxon>
        <taxon>Cytophagia</taxon>
        <taxon>Cytophagales</taxon>
        <taxon>Cyclobacteriaceae</taxon>
        <taxon>Algoriphagus</taxon>
    </lineage>
</organism>
<sequence>MRYLILLSLLFIITLNSFAQQTIKLEYDKASNSIKKLKNSERKLKSDNNYLIQLGKINSAHVQIYLDQKPYNLVSNRPSQLAVLGLPDTNELSYKMKENFDSVELDSFEEALEFLNRLLLVSFQIYEETKFSPSNEMVSQLVRDKFGTSDPKVILKRTSNYKLTLSTIVNKTELWLNSRINSGQINERYLETSIENEKIKEFLAKNDFEGIAKFITESLDAKDFVQSKGFTAKKDGIDLNISVIDTYKKDTVYKGNIEFVNYGKWSFDFSTGFMFSGLTDKQYYLGDSTQGKREVFEEDAPDWNVVIAGFAHLTYKLSGFLSVGPQIGIGVSIFDERVNYAAGLGFLLGRKGKISINGGVSFGKVKELSGSVEQLDGRLFVPAASTAAPTFNKFDAQPYFALTYNLAKKKF</sequence>
<comment type="caution">
    <text evidence="2">The sequence shown here is derived from an EMBL/GenBank/DDBJ whole genome shotgun (WGS) entry which is preliminary data.</text>
</comment>
<evidence type="ECO:0000256" key="1">
    <source>
        <dbReference type="SAM" id="SignalP"/>
    </source>
</evidence>
<evidence type="ECO:0000313" key="3">
    <source>
        <dbReference type="Proteomes" id="UP001171916"/>
    </source>
</evidence>
<dbReference type="EMBL" id="JAUEPH010000007">
    <property type="protein sequence ID" value="MDN3205644.1"/>
    <property type="molecule type" value="Genomic_DNA"/>
</dbReference>
<evidence type="ECO:0000313" key="2">
    <source>
        <dbReference type="EMBL" id="MDN3205644.1"/>
    </source>
</evidence>
<accession>A0ABT7YGI7</accession>
<keyword evidence="1" id="KW-0732">Signal</keyword>
<dbReference type="RefSeq" id="WP_290002320.1">
    <property type="nucleotide sequence ID" value="NZ_JAUEPH010000007.1"/>
</dbReference>
<reference evidence="2" key="1">
    <citation type="submission" date="2023-06" db="EMBL/GenBank/DDBJ databases">
        <title>Robiginitalea aurantiacus sp. nov. and Algoriphagus sediminis sp. nov., isolated from coastal sediment.</title>
        <authorList>
            <person name="Zhou Z.Y."/>
            <person name="An J."/>
            <person name="Jia Y.W."/>
            <person name="Du Z.J."/>
        </authorList>
    </citation>
    <scope>NUCLEOTIDE SEQUENCE</scope>
    <source>
        <strain evidence="2">C2-7</strain>
    </source>
</reference>
<protein>
    <submittedName>
        <fullName evidence="2">Uncharacterized protein</fullName>
    </submittedName>
</protein>